<name>A0A8H5Z853_COCSA</name>
<dbReference type="GO" id="GO:0031177">
    <property type="term" value="F:phosphopantetheine binding"/>
    <property type="evidence" value="ECO:0007669"/>
    <property type="project" value="TreeGrafter"/>
</dbReference>
<reference evidence="2" key="1">
    <citation type="submission" date="2019-11" db="EMBL/GenBank/DDBJ databases">
        <title>Bipolaris sorokiniana Genome sequencing.</title>
        <authorList>
            <person name="Wang H."/>
        </authorList>
    </citation>
    <scope>NUCLEOTIDE SEQUENCE</scope>
</reference>
<dbReference type="Gene3D" id="3.30.559.30">
    <property type="entry name" value="Nonribosomal peptide synthetase, condensation domain"/>
    <property type="match status" value="1"/>
</dbReference>
<keyword evidence="1" id="KW-0436">Ligase</keyword>
<evidence type="ECO:0000256" key="1">
    <source>
        <dbReference type="ARBA" id="ARBA00022598"/>
    </source>
</evidence>
<sequence>MGSGRDAPIDGIDRICGPMANLLISRVDLASPLQSMLRSIAQNLKEHRRHQQTYFAPVFHKLGLGDKPLFNTMINLLRAEKEECQTDTLVKEKKILISPHEVGSHQNYSRQCVILTIIESLILLWKATFIQRPLQSRFSIIAATSRAMWHKKFTLFLRGLVDGTESPVSFPEGFCKYITGHDSSNTKEFWRHCLDGIDNISSKTERCKSLERPNQHEVILDMPIEPGHEFTLESLAQVAWAIFLTEEYESNKVFFGTTVDNNRSKLPPFRGLEERHATLMPCKFELLDGYQQLKNLLVANKSTGLHWLRQINPAVDRFTTAITCQDDGLCDIGPMETVVRLESRPEKQVLHLTSYKNTLVQRIARRFVHILRQLCRNDSLDIAWSTFVGICEEDIEEIHSWNYYALPASTQTVHGLFDIHLQKRPEAMAICAWDGSLTYRENRQDTFAGDGSPLLAGIREQGQPC</sequence>
<evidence type="ECO:0000313" key="2">
    <source>
        <dbReference type="EMBL" id="KAF5845306.1"/>
    </source>
</evidence>
<organism evidence="2 3">
    <name type="scientific">Cochliobolus sativus</name>
    <name type="common">Common root rot and spot blotch fungus</name>
    <name type="synonym">Bipolaris sorokiniana</name>
    <dbReference type="NCBI Taxonomy" id="45130"/>
    <lineage>
        <taxon>Eukaryota</taxon>
        <taxon>Fungi</taxon>
        <taxon>Dikarya</taxon>
        <taxon>Ascomycota</taxon>
        <taxon>Pezizomycotina</taxon>
        <taxon>Dothideomycetes</taxon>
        <taxon>Pleosporomycetidae</taxon>
        <taxon>Pleosporales</taxon>
        <taxon>Pleosporineae</taxon>
        <taxon>Pleosporaceae</taxon>
        <taxon>Bipolaris</taxon>
    </lineage>
</organism>
<comment type="caution">
    <text evidence="2">The sequence shown here is derived from an EMBL/GenBank/DDBJ whole genome shotgun (WGS) entry which is preliminary data.</text>
</comment>
<dbReference type="PANTHER" id="PTHR45527:SF3">
    <property type="entry name" value="SIDEROPHORE SYNTHETASE (EUROFUNG)"/>
    <property type="match status" value="1"/>
</dbReference>
<proteinExistence type="predicted"/>
<dbReference type="GO" id="GO:0005737">
    <property type="term" value="C:cytoplasm"/>
    <property type="evidence" value="ECO:0007669"/>
    <property type="project" value="TreeGrafter"/>
</dbReference>
<dbReference type="Proteomes" id="UP000624244">
    <property type="component" value="Unassembled WGS sequence"/>
</dbReference>
<dbReference type="AlphaFoldDB" id="A0A8H5Z853"/>
<gene>
    <name evidence="2" type="ORF">GGP41_002861</name>
</gene>
<protein>
    <recommendedName>
        <fullName evidence="4">Condensation domain-containing protein</fullName>
    </recommendedName>
</protein>
<dbReference type="GO" id="GO:0016874">
    <property type="term" value="F:ligase activity"/>
    <property type="evidence" value="ECO:0007669"/>
    <property type="project" value="UniProtKB-KW"/>
</dbReference>
<dbReference type="SUPFAM" id="SSF56801">
    <property type="entry name" value="Acetyl-CoA synthetase-like"/>
    <property type="match status" value="1"/>
</dbReference>
<dbReference type="EMBL" id="WNKQ01000019">
    <property type="protein sequence ID" value="KAF5845306.1"/>
    <property type="molecule type" value="Genomic_DNA"/>
</dbReference>
<dbReference type="GO" id="GO:0044550">
    <property type="term" value="P:secondary metabolite biosynthetic process"/>
    <property type="evidence" value="ECO:0007669"/>
    <property type="project" value="TreeGrafter"/>
</dbReference>
<dbReference type="GO" id="GO:0043041">
    <property type="term" value="P:amino acid activation for nonribosomal peptide biosynthetic process"/>
    <property type="evidence" value="ECO:0007669"/>
    <property type="project" value="TreeGrafter"/>
</dbReference>
<evidence type="ECO:0008006" key="4">
    <source>
        <dbReference type="Google" id="ProtNLM"/>
    </source>
</evidence>
<dbReference type="PANTHER" id="PTHR45527">
    <property type="entry name" value="NONRIBOSOMAL PEPTIDE SYNTHETASE"/>
    <property type="match status" value="1"/>
</dbReference>
<accession>A0A8H5Z853</accession>
<evidence type="ECO:0000313" key="3">
    <source>
        <dbReference type="Proteomes" id="UP000624244"/>
    </source>
</evidence>
<dbReference type="SUPFAM" id="SSF52777">
    <property type="entry name" value="CoA-dependent acyltransferases"/>
    <property type="match status" value="2"/>
</dbReference>